<dbReference type="PANTHER" id="PTHR37984">
    <property type="entry name" value="PROTEIN CBG26694"/>
    <property type="match status" value="1"/>
</dbReference>
<evidence type="ECO:0000259" key="3">
    <source>
        <dbReference type="Pfam" id="PF17921"/>
    </source>
</evidence>
<dbReference type="OrthoDB" id="125421at2759"/>
<dbReference type="FunFam" id="1.10.340.70:FF:000001">
    <property type="entry name" value="Retrovirus-related Pol polyprotein from transposon gypsy-like Protein"/>
    <property type="match status" value="1"/>
</dbReference>
<comment type="caution">
    <text evidence="4">The sequence shown here is derived from an EMBL/GenBank/DDBJ whole genome shotgun (WGS) entry which is preliminary data.</text>
</comment>
<feature type="region of interest" description="Disordered" evidence="1">
    <location>
        <begin position="110"/>
        <end position="140"/>
    </location>
</feature>
<gene>
    <name evidence="4" type="ORF">PHMEG_00032894</name>
</gene>
<reference evidence="5" key="1">
    <citation type="submission" date="2017-03" db="EMBL/GenBank/DDBJ databases">
        <title>Phytopthora megakarya and P. palmivora, two closely related causual agents of cacao black pod achieved similar genome size and gene model numbers by different mechanisms.</title>
        <authorList>
            <person name="Ali S."/>
            <person name="Shao J."/>
            <person name="Larry D.J."/>
            <person name="Kronmiller B."/>
            <person name="Shen D."/>
            <person name="Strem M.D."/>
            <person name="Melnick R.L."/>
            <person name="Guiltinan M.J."/>
            <person name="Tyler B.M."/>
            <person name="Meinhardt L.W."/>
            <person name="Bailey B.A."/>
        </authorList>
    </citation>
    <scope>NUCLEOTIDE SEQUENCE [LARGE SCALE GENOMIC DNA]</scope>
    <source>
        <strain evidence="5">zdho120</strain>
    </source>
</reference>
<keyword evidence="5" id="KW-1185">Reference proteome</keyword>
<evidence type="ECO:0000313" key="5">
    <source>
        <dbReference type="Proteomes" id="UP000198211"/>
    </source>
</evidence>
<dbReference type="GO" id="GO:0003676">
    <property type="term" value="F:nucleic acid binding"/>
    <property type="evidence" value="ECO:0007669"/>
    <property type="project" value="InterPro"/>
</dbReference>
<feature type="domain" description="RNase H type-1" evidence="2">
    <location>
        <begin position="294"/>
        <end position="387"/>
    </location>
</feature>
<organism evidence="4 5">
    <name type="scientific">Phytophthora megakarya</name>
    <dbReference type="NCBI Taxonomy" id="4795"/>
    <lineage>
        <taxon>Eukaryota</taxon>
        <taxon>Sar</taxon>
        <taxon>Stramenopiles</taxon>
        <taxon>Oomycota</taxon>
        <taxon>Peronosporomycetes</taxon>
        <taxon>Peronosporales</taxon>
        <taxon>Peronosporaceae</taxon>
        <taxon>Phytophthora</taxon>
    </lineage>
</organism>
<dbReference type="AlphaFoldDB" id="A0A225UWY8"/>
<feature type="domain" description="Integrase zinc-binding" evidence="3">
    <location>
        <begin position="524"/>
        <end position="582"/>
    </location>
</feature>
<accession>A0A225UWY8</accession>
<dbReference type="Proteomes" id="UP000198211">
    <property type="component" value="Unassembled WGS sequence"/>
</dbReference>
<dbReference type="InterPro" id="IPR036397">
    <property type="entry name" value="RNaseH_sf"/>
</dbReference>
<dbReference type="InterPro" id="IPR050951">
    <property type="entry name" value="Retrovirus_Pol_polyprotein"/>
</dbReference>
<dbReference type="EMBL" id="NBNE01011258">
    <property type="protein sequence ID" value="OWY96759.1"/>
    <property type="molecule type" value="Genomic_DNA"/>
</dbReference>
<dbReference type="Pfam" id="PF13456">
    <property type="entry name" value="RVT_3"/>
    <property type="match status" value="1"/>
</dbReference>
<proteinExistence type="predicted"/>
<dbReference type="PANTHER" id="PTHR37984:SF5">
    <property type="entry name" value="PROTEIN NYNRIN-LIKE"/>
    <property type="match status" value="1"/>
</dbReference>
<sequence length="612" mass="68746">MTSGPGNRIDSVDCHELSEKMAISHHTVYCPAHFPILAWVPLGHLPRDVKYVRLDSVKYTEWQYTYPTTILQHEEDKTVGDNHAHEDRGDVMEENADIWVANTGVTTRVYDDDSSCSEGSSDESLELEFPEATPDPNSGNDVRILEKSFISVSAEDDVIYVHEPADVELTDYAQELAFLPDFSDHSPTKHDFSAANVLNSTLSVDDQAKLVNVLKTHRNIVIASGNALPPPAYGVVCDINVEVHAPIKQRARRIPIRYLPKPYELLKGLLKATLVSFFDSQWALPILCRLPEWTIVLAASAYLESTTVNVAEYTGMNNGVRAALELGADSLVVACNPAISRGDCMPKGDLMTQLNHHKELTSKLKSVKYLHVLREFNAAADSLATEALESKTSKVVLDENRKLGLAGLNRIREVIYDSSQTRIGTINTLCDKKPNNNSEEVNPAKTEANPLSENCDRPRRKLKWLNLKTVLRGNSDKLKYRAARDAWKIAERFLLTDDNVLYYTNSTPRNQQDNQQELRLRLVVPTTMIQEVLQNSHDSLEGGHQSVVRTYQGVKQDYYWFGLYADVEKHVKSCPDCSLNKSKPQLRGYSPGNIFAERPFQIFSMDFVIPDS</sequence>
<evidence type="ECO:0000259" key="2">
    <source>
        <dbReference type="Pfam" id="PF13456"/>
    </source>
</evidence>
<dbReference type="InterPro" id="IPR002156">
    <property type="entry name" value="RNaseH_domain"/>
</dbReference>
<name>A0A225UWY8_9STRA</name>
<feature type="compositionally biased region" description="Acidic residues" evidence="1">
    <location>
        <begin position="112"/>
        <end position="129"/>
    </location>
</feature>
<dbReference type="Pfam" id="PF17921">
    <property type="entry name" value="Integrase_H2C2"/>
    <property type="match status" value="1"/>
</dbReference>
<feature type="region of interest" description="Disordered" evidence="1">
    <location>
        <begin position="434"/>
        <end position="454"/>
    </location>
</feature>
<dbReference type="Gene3D" id="3.30.420.10">
    <property type="entry name" value="Ribonuclease H-like superfamily/Ribonuclease H"/>
    <property type="match status" value="1"/>
</dbReference>
<evidence type="ECO:0008006" key="6">
    <source>
        <dbReference type="Google" id="ProtNLM"/>
    </source>
</evidence>
<evidence type="ECO:0000313" key="4">
    <source>
        <dbReference type="EMBL" id="OWY96759.1"/>
    </source>
</evidence>
<dbReference type="Gene3D" id="1.10.340.70">
    <property type="match status" value="1"/>
</dbReference>
<protein>
    <recommendedName>
        <fullName evidence="6">Reverse transcriptase</fullName>
    </recommendedName>
</protein>
<dbReference type="GO" id="GO:0004523">
    <property type="term" value="F:RNA-DNA hybrid ribonuclease activity"/>
    <property type="evidence" value="ECO:0007669"/>
    <property type="project" value="InterPro"/>
</dbReference>
<evidence type="ECO:0000256" key="1">
    <source>
        <dbReference type="SAM" id="MobiDB-lite"/>
    </source>
</evidence>
<dbReference type="InterPro" id="IPR041588">
    <property type="entry name" value="Integrase_H2C2"/>
</dbReference>